<comment type="caution">
    <text evidence="3">The sequence shown here is derived from an EMBL/GenBank/DDBJ whole genome shotgun (WGS) entry which is preliminary data.</text>
</comment>
<feature type="compositionally biased region" description="Basic and acidic residues" evidence="2">
    <location>
        <begin position="225"/>
        <end position="237"/>
    </location>
</feature>
<evidence type="ECO:0000256" key="2">
    <source>
        <dbReference type="SAM" id="MobiDB-lite"/>
    </source>
</evidence>
<reference evidence="3 4" key="1">
    <citation type="journal article" date="2023" name="Arcadia Sci">
        <title>De novo assembly of a long-read Amblyomma americanum tick genome.</title>
        <authorList>
            <person name="Chou S."/>
            <person name="Poskanzer K.E."/>
            <person name="Rollins M."/>
            <person name="Thuy-Boun P.S."/>
        </authorList>
    </citation>
    <scope>NUCLEOTIDE SEQUENCE [LARGE SCALE GENOMIC DNA]</scope>
    <source>
        <strain evidence="3">F_SG_1</strain>
        <tissue evidence="3">Salivary glands</tissue>
    </source>
</reference>
<evidence type="ECO:0000256" key="1">
    <source>
        <dbReference type="SAM" id="Coils"/>
    </source>
</evidence>
<accession>A0AAQ4DVJ2</accession>
<sequence>MEHRIYVKVTVSREEQVRCKLTSGTIHSLERCENCGDFTQTALLLACEHHLCQECSATCTAYICSEDHTKTLIEQAQRKPAVYDQNLSKATLECPYCQSLGNIEKTAEHIIKRHSELLKGKPAERSQGIGKNSHEWSSEERQGRIYTSTDEEMKRSGGHVVGSGLVVRPLVATGVNRQAFDGQQASSTPKEKTRQVKEKAFSMGNMKGGAYDVTVGTKSSGPTRPDQHSKSEEKHELTSSFWNDKSRGFSGEMLEECRVQENSNEVPKTVEILRPSAPVLGTHGKKYECEWSEKTAGDVRELQKKARELEEKLNRIEEPLIMLTDRLRRCC</sequence>
<feature type="compositionally biased region" description="Basic and acidic residues" evidence="2">
    <location>
        <begin position="132"/>
        <end position="143"/>
    </location>
</feature>
<feature type="region of interest" description="Disordered" evidence="2">
    <location>
        <begin position="121"/>
        <end position="157"/>
    </location>
</feature>
<evidence type="ECO:0000313" key="3">
    <source>
        <dbReference type="EMBL" id="KAK8766482.1"/>
    </source>
</evidence>
<proteinExistence type="predicted"/>
<gene>
    <name evidence="3" type="ORF">V5799_006737</name>
</gene>
<feature type="region of interest" description="Disordered" evidence="2">
    <location>
        <begin position="207"/>
        <end position="239"/>
    </location>
</feature>
<evidence type="ECO:0000313" key="4">
    <source>
        <dbReference type="Proteomes" id="UP001321473"/>
    </source>
</evidence>
<protein>
    <recommendedName>
        <fullName evidence="5">RING-type domain-containing protein</fullName>
    </recommendedName>
</protein>
<dbReference type="Proteomes" id="UP001321473">
    <property type="component" value="Unassembled WGS sequence"/>
</dbReference>
<keyword evidence="1" id="KW-0175">Coiled coil</keyword>
<evidence type="ECO:0008006" key="5">
    <source>
        <dbReference type="Google" id="ProtNLM"/>
    </source>
</evidence>
<feature type="coiled-coil region" evidence="1">
    <location>
        <begin position="292"/>
        <end position="319"/>
    </location>
</feature>
<name>A0AAQ4DVJ2_AMBAM</name>
<dbReference type="AlphaFoldDB" id="A0AAQ4DVJ2"/>
<dbReference type="EMBL" id="JARKHS020026296">
    <property type="protein sequence ID" value="KAK8766482.1"/>
    <property type="molecule type" value="Genomic_DNA"/>
</dbReference>
<feature type="region of interest" description="Disordered" evidence="2">
    <location>
        <begin position="178"/>
        <end position="197"/>
    </location>
</feature>
<keyword evidence="4" id="KW-1185">Reference proteome</keyword>
<organism evidence="3 4">
    <name type="scientific">Amblyomma americanum</name>
    <name type="common">Lone star tick</name>
    <dbReference type="NCBI Taxonomy" id="6943"/>
    <lineage>
        <taxon>Eukaryota</taxon>
        <taxon>Metazoa</taxon>
        <taxon>Ecdysozoa</taxon>
        <taxon>Arthropoda</taxon>
        <taxon>Chelicerata</taxon>
        <taxon>Arachnida</taxon>
        <taxon>Acari</taxon>
        <taxon>Parasitiformes</taxon>
        <taxon>Ixodida</taxon>
        <taxon>Ixodoidea</taxon>
        <taxon>Ixodidae</taxon>
        <taxon>Amblyomminae</taxon>
        <taxon>Amblyomma</taxon>
    </lineage>
</organism>